<evidence type="ECO:0000313" key="3">
    <source>
        <dbReference type="EMBL" id="AUJ28828.1"/>
    </source>
</evidence>
<dbReference type="Pfam" id="PF03703">
    <property type="entry name" value="bPH_2"/>
    <property type="match status" value="1"/>
</dbReference>
<proteinExistence type="predicted"/>
<dbReference type="EMBL" id="CP018176">
    <property type="protein sequence ID" value="AUJ28828.1"/>
    <property type="molecule type" value="Genomic_DNA"/>
</dbReference>
<sequence length="163" mass="18688">MHTYSLLKNKMPSSIKKVWIIKNLISFLISIIIIQVAQFFIKIFLHSTWINKATIVLTIIVILVTLASLLLVPYRYTFHRYEINETEVAIQTGFFFRKTTYIPLVRIQHIETSQGPILRLVNLTELSIHTAASTHSLSGLDIATAADLRNQILELVEVIREDV</sequence>
<name>A0A3Q8CL12_9LACO</name>
<organism evidence="3 4">
    <name type="scientific">Liquorilactobacillus hordei</name>
    <dbReference type="NCBI Taxonomy" id="468911"/>
    <lineage>
        <taxon>Bacteria</taxon>
        <taxon>Bacillati</taxon>
        <taxon>Bacillota</taxon>
        <taxon>Bacilli</taxon>
        <taxon>Lactobacillales</taxon>
        <taxon>Lactobacillaceae</taxon>
        <taxon>Liquorilactobacillus</taxon>
    </lineage>
</organism>
<gene>
    <name evidence="3" type="ORF">BSQ49_00530</name>
</gene>
<feature type="domain" description="YdbS-like PH" evidence="2">
    <location>
        <begin position="76"/>
        <end position="152"/>
    </location>
</feature>
<dbReference type="Proteomes" id="UP000314960">
    <property type="component" value="Chromosome"/>
</dbReference>
<evidence type="ECO:0000259" key="2">
    <source>
        <dbReference type="Pfam" id="PF03703"/>
    </source>
</evidence>
<keyword evidence="1" id="KW-0812">Transmembrane</keyword>
<feature type="transmembrane region" description="Helical" evidence="1">
    <location>
        <begin position="20"/>
        <end position="41"/>
    </location>
</feature>
<dbReference type="AlphaFoldDB" id="A0A3Q8CL12"/>
<dbReference type="InterPro" id="IPR005182">
    <property type="entry name" value="YdbS-like_PH"/>
</dbReference>
<protein>
    <recommendedName>
        <fullName evidence="2">YdbS-like PH domain-containing protein</fullName>
    </recommendedName>
</protein>
<dbReference type="PANTHER" id="PTHR34473">
    <property type="entry name" value="UPF0699 TRANSMEMBRANE PROTEIN YDBS"/>
    <property type="match status" value="1"/>
</dbReference>
<evidence type="ECO:0000256" key="1">
    <source>
        <dbReference type="SAM" id="Phobius"/>
    </source>
</evidence>
<feature type="transmembrane region" description="Helical" evidence="1">
    <location>
        <begin position="53"/>
        <end position="72"/>
    </location>
</feature>
<reference evidence="3 4" key="1">
    <citation type="submission" date="2016-11" db="EMBL/GenBank/DDBJ databases">
        <title>Interaction between Lactobacillus species and yeast in water kefir.</title>
        <authorList>
            <person name="Behr J."/>
            <person name="Xu D."/>
            <person name="Vogel R.F."/>
        </authorList>
    </citation>
    <scope>NUCLEOTIDE SEQUENCE [LARGE SCALE GENOMIC DNA]</scope>
    <source>
        <strain evidence="3 4">TMW 1.1822</strain>
    </source>
</reference>
<dbReference type="RefSeq" id="WP_057869998.1">
    <property type="nucleotide sequence ID" value="NZ_JBDNOC010000026.1"/>
</dbReference>
<dbReference type="GeneID" id="98310074"/>
<keyword evidence="1" id="KW-0472">Membrane</keyword>
<dbReference type="PANTHER" id="PTHR34473:SF2">
    <property type="entry name" value="UPF0699 TRANSMEMBRANE PROTEIN YDBT"/>
    <property type="match status" value="1"/>
</dbReference>
<evidence type="ECO:0000313" key="4">
    <source>
        <dbReference type="Proteomes" id="UP000314960"/>
    </source>
</evidence>
<dbReference type="KEGG" id="lhw:BSQ49_00530"/>
<accession>A0A3Q8CL12</accession>
<keyword evidence="1" id="KW-1133">Transmembrane helix</keyword>